<dbReference type="HOGENOM" id="CLU_000288_18_22_1"/>
<dbReference type="Proteomes" id="UP000006591">
    <property type="component" value="Chromosome 5"/>
</dbReference>
<proteinExistence type="predicted"/>
<evidence type="ECO:0000256" key="3">
    <source>
        <dbReference type="ARBA" id="ARBA00022527"/>
    </source>
</evidence>
<reference evidence="16" key="1">
    <citation type="submission" date="2015-04" db="UniProtKB">
        <authorList>
            <consortium name="EnsemblPlants"/>
        </authorList>
    </citation>
    <scope>IDENTIFICATION</scope>
    <source>
        <strain evidence="16">SL10</strain>
    </source>
</reference>
<protein>
    <recommendedName>
        <fullName evidence="2">non-specific serine/threonine protein kinase</fullName>
        <ecNumber evidence="2">2.7.11.1</ecNumber>
    </recommendedName>
</protein>
<dbReference type="InterPro" id="IPR032675">
    <property type="entry name" value="LRR_dom_sf"/>
</dbReference>
<keyword evidence="5" id="KW-0808">Transferase</keyword>
<keyword evidence="8" id="KW-0677">Repeat</keyword>
<keyword evidence="13" id="KW-0325">Glycoprotein</keyword>
<evidence type="ECO:0000256" key="13">
    <source>
        <dbReference type="ARBA" id="ARBA00023180"/>
    </source>
</evidence>
<dbReference type="Pfam" id="PF00560">
    <property type="entry name" value="LRR_1"/>
    <property type="match status" value="2"/>
</dbReference>
<dbReference type="Gene3D" id="3.80.10.10">
    <property type="entry name" value="Ribonuclease Inhibitor"/>
    <property type="match status" value="1"/>
</dbReference>
<evidence type="ECO:0000256" key="11">
    <source>
        <dbReference type="ARBA" id="ARBA00023136"/>
    </source>
</evidence>
<keyword evidence="4" id="KW-0433">Leucine-rich repeat</keyword>
<organism evidence="16">
    <name type="scientific">Oryza nivara</name>
    <name type="common">Indian wild rice</name>
    <name type="synonym">Oryza sativa f. spontanea</name>
    <dbReference type="NCBI Taxonomy" id="4536"/>
    <lineage>
        <taxon>Eukaryota</taxon>
        <taxon>Viridiplantae</taxon>
        <taxon>Streptophyta</taxon>
        <taxon>Embryophyta</taxon>
        <taxon>Tracheophyta</taxon>
        <taxon>Spermatophyta</taxon>
        <taxon>Magnoliopsida</taxon>
        <taxon>Liliopsida</taxon>
        <taxon>Poales</taxon>
        <taxon>Poaceae</taxon>
        <taxon>BOP clade</taxon>
        <taxon>Oryzoideae</taxon>
        <taxon>Oryzeae</taxon>
        <taxon>Oryzinae</taxon>
        <taxon>Oryza</taxon>
    </lineage>
</organism>
<keyword evidence="9" id="KW-0418">Kinase</keyword>
<evidence type="ECO:0000256" key="9">
    <source>
        <dbReference type="ARBA" id="ARBA00022777"/>
    </source>
</evidence>
<dbReference type="Gramene" id="ONIVA05G23050.1">
    <property type="protein sequence ID" value="ONIVA05G23050.1"/>
    <property type="gene ID" value="ONIVA05G23050"/>
</dbReference>
<keyword evidence="3" id="KW-0723">Serine/threonine-protein kinase</keyword>
<dbReference type="EnsemblPlants" id="ONIVA05G23050.1">
    <property type="protein sequence ID" value="ONIVA05G23050.1"/>
    <property type="gene ID" value="ONIVA05G23050"/>
</dbReference>
<name>A0A0E0HGP0_ORYNI</name>
<dbReference type="InterPro" id="IPR001611">
    <property type="entry name" value="Leu-rich_rpt"/>
</dbReference>
<keyword evidence="11" id="KW-0472">Membrane</keyword>
<evidence type="ECO:0000256" key="8">
    <source>
        <dbReference type="ARBA" id="ARBA00022737"/>
    </source>
</evidence>
<evidence type="ECO:0000313" key="16">
    <source>
        <dbReference type="EnsemblPlants" id="ONIVA05G23050.1"/>
    </source>
</evidence>
<dbReference type="FunFam" id="3.80.10.10:FF:000041">
    <property type="entry name" value="LRR receptor-like serine/threonine-protein kinase ERECTA"/>
    <property type="match status" value="1"/>
</dbReference>
<dbReference type="Pfam" id="PF13855">
    <property type="entry name" value="LRR_8"/>
    <property type="match status" value="1"/>
</dbReference>
<evidence type="ECO:0000256" key="4">
    <source>
        <dbReference type="ARBA" id="ARBA00022614"/>
    </source>
</evidence>
<accession>A0A0E0HGP0</accession>
<keyword evidence="6" id="KW-0812">Transmembrane</keyword>
<dbReference type="AlphaFoldDB" id="A0A0E0HGP0"/>
<comment type="catalytic activity">
    <reaction evidence="15">
        <text>L-seryl-[protein] + ATP = O-phospho-L-seryl-[protein] + ADP + H(+)</text>
        <dbReference type="Rhea" id="RHEA:17989"/>
        <dbReference type="Rhea" id="RHEA-COMP:9863"/>
        <dbReference type="Rhea" id="RHEA-COMP:11604"/>
        <dbReference type="ChEBI" id="CHEBI:15378"/>
        <dbReference type="ChEBI" id="CHEBI:29999"/>
        <dbReference type="ChEBI" id="CHEBI:30616"/>
        <dbReference type="ChEBI" id="CHEBI:83421"/>
        <dbReference type="ChEBI" id="CHEBI:456216"/>
        <dbReference type="EC" id="2.7.11.1"/>
    </reaction>
</comment>
<evidence type="ECO:0000256" key="10">
    <source>
        <dbReference type="ARBA" id="ARBA00022989"/>
    </source>
</evidence>
<dbReference type="EC" id="2.7.11.1" evidence="2"/>
<keyword evidence="10" id="KW-1133">Transmembrane helix</keyword>
<dbReference type="eggNOG" id="KOG0619">
    <property type="taxonomic scope" value="Eukaryota"/>
</dbReference>
<evidence type="ECO:0000256" key="12">
    <source>
        <dbReference type="ARBA" id="ARBA00023170"/>
    </source>
</evidence>
<dbReference type="OMA" id="PNETGRT"/>
<evidence type="ECO:0000256" key="5">
    <source>
        <dbReference type="ARBA" id="ARBA00022679"/>
    </source>
</evidence>
<dbReference type="PANTHER" id="PTHR27000:SF642">
    <property type="entry name" value="INACTIVE LEUCINE-RICH REPEAT RECEPTOR KINASE XIAO-RELATED"/>
    <property type="match status" value="1"/>
</dbReference>
<evidence type="ECO:0000256" key="15">
    <source>
        <dbReference type="ARBA" id="ARBA00048679"/>
    </source>
</evidence>
<comment type="catalytic activity">
    <reaction evidence="14">
        <text>L-threonyl-[protein] + ATP = O-phospho-L-threonyl-[protein] + ADP + H(+)</text>
        <dbReference type="Rhea" id="RHEA:46608"/>
        <dbReference type="Rhea" id="RHEA-COMP:11060"/>
        <dbReference type="Rhea" id="RHEA-COMP:11605"/>
        <dbReference type="ChEBI" id="CHEBI:15378"/>
        <dbReference type="ChEBI" id="CHEBI:30013"/>
        <dbReference type="ChEBI" id="CHEBI:30616"/>
        <dbReference type="ChEBI" id="CHEBI:61977"/>
        <dbReference type="ChEBI" id="CHEBI:456216"/>
        <dbReference type="EC" id="2.7.11.1"/>
    </reaction>
</comment>
<sequence length="163" mass="18214">MSNHIIIKKYVARLQITVNNRLRKLDFTANNIKGNIPNEFSNFLMMEILLLGGNMLTGRFSQAILNLSTLTNLHLSFNHLSGELPSNFLYSLPDLQVLALDYNFFQGHIPSSLGNDSNIRVLDISSNNFTGVVPSSIGKLSKLYWLNLNPINSKHIKGKIGSL</sequence>
<evidence type="ECO:0000256" key="2">
    <source>
        <dbReference type="ARBA" id="ARBA00012513"/>
    </source>
</evidence>
<dbReference type="SUPFAM" id="SSF52058">
    <property type="entry name" value="L domain-like"/>
    <property type="match status" value="1"/>
</dbReference>
<evidence type="ECO:0000313" key="17">
    <source>
        <dbReference type="Proteomes" id="UP000006591"/>
    </source>
</evidence>
<evidence type="ECO:0000256" key="1">
    <source>
        <dbReference type="ARBA" id="ARBA00004167"/>
    </source>
</evidence>
<evidence type="ECO:0000256" key="14">
    <source>
        <dbReference type="ARBA" id="ARBA00047899"/>
    </source>
</evidence>
<evidence type="ECO:0000256" key="7">
    <source>
        <dbReference type="ARBA" id="ARBA00022729"/>
    </source>
</evidence>
<dbReference type="PANTHER" id="PTHR27000">
    <property type="entry name" value="LEUCINE-RICH REPEAT RECEPTOR-LIKE PROTEIN KINASE FAMILY PROTEIN-RELATED"/>
    <property type="match status" value="1"/>
</dbReference>
<keyword evidence="17" id="KW-1185">Reference proteome</keyword>
<reference evidence="16" key="2">
    <citation type="submission" date="2018-04" db="EMBL/GenBank/DDBJ databases">
        <title>OnivRS2 (Oryza nivara Reference Sequence Version 2).</title>
        <authorList>
            <person name="Zhang J."/>
            <person name="Kudrna D."/>
            <person name="Lee S."/>
            <person name="Talag J."/>
            <person name="Rajasekar S."/>
            <person name="Welchert J."/>
            <person name="Hsing Y.-I."/>
            <person name="Wing R.A."/>
        </authorList>
    </citation>
    <scope>NUCLEOTIDE SEQUENCE [LARGE SCALE GENOMIC DNA]</scope>
    <source>
        <strain evidence="16">SL10</strain>
    </source>
</reference>
<dbReference type="GO" id="GO:0004674">
    <property type="term" value="F:protein serine/threonine kinase activity"/>
    <property type="evidence" value="ECO:0007669"/>
    <property type="project" value="UniProtKB-KW"/>
</dbReference>
<comment type="subcellular location">
    <subcellularLocation>
        <location evidence="1">Membrane</location>
        <topology evidence="1">Single-pass membrane protein</topology>
    </subcellularLocation>
</comment>
<keyword evidence="7" id="KW-0732">Signal</keyword>
<dbReference type="STRING" id="4536.A0A0E0HGP0"/>
<keyword evidence="12" id="KW-0675">Receptor</keyword>
<evidence type="ECO:0000256" key="6">
    <source>
        <dbReference type="ARBA" id="ARBA00022692"/>
    </source>
</evidence>
<dbReference type="GO" id="GO:0016020">
    <property type="term" value="C:membrane"/>
    <property type="evidence" value="ECO:0007669"/>
    <property type="project" value="UniProtKB-SubCell"/>
</dbReference>